<evidence type="ECO:0000256" key="9">
    <source>
        <dbReference type="ARBA" id="ARBA00022989"/>
    </source>
</evidence>
<evidence type="ECO:0000313" key="16">
    <source>
        <dbReference type="EMBL" id="EDX18294.1"/>
    </source>
</evidence>
<feature type="transmembrane region" description="Helical" evidence="13">
    <location>
        <begin position="208"/>
        <end position="228"/>
    </location>
</feature>
<dbReference type="GO" id="GO:0035008">
    <property type="term" value="P:positive regulation of melanization defense response"/>
    <property type="evidence" value="ECO:0007669"/>
    <property type="project" value="UniProtKB-ARBA"/>
</dbReference>
<gene>
    <name evidence="16" type="primary">Dsim\GD15634</name>
    <name evidence="16" type="ORF">Dsim_GD15634</name>
</gene>
<keyword evidence="9 13" id="KW-1133">Transmembrane helix</keyword>
<dbReference type="PANTHER" id="PTHR24252:SF7">
    <property type="entry name" value="HYALIN"/>
    <property type="match status" value="1"/>
</dbReference>
<dbReference type="HOGENOM" id="CLU_525062_0_0_1"/>
<dbReference type="CDD" id="cd00190">
    <property type="entry name" value="Tryp_SPc"/>
    <property type="match status" value="1"/>
</dbReference>
<evidence type="ECO:0000256" key="13">
    <source>
        <dbReference type="SAM" id="Phobius"/>
    </source>
</evidence>
<comment type="similarity">
    <text evidence="3">Belongs to the G-protein coupled receptor 1 family.</text>
</comment>
<dbReference type="GO" id="GO:0160032">
    <property type="term" value="P:Toll receptor ligand protein activation cascade"/>
    <property type="evidence" value="ECO:0007669"/>
    <property type="project" value="UniProtKB-ARBA"/>
</dbReference>
<keyword evidence="8 12" id="KW-0720">Serine protease</keyword>
<evidence type="ECO:0000256" key="8">
    <source>
        <dbReference type="ARBA" id="ARBA00022825"/>
    </source>
</evidence>
<keyword evidence="7 12" id="KW-0378">Hydrolase</keyword>
<evidence type="ECO:0000313" key="17">
    <source>
        <dbReference type="Proteomes" id="UP000000304"/>
    </source>
</evidence>
<dbReference type="InterPro" id="IPR043504">
    <property type="entry name" value="Peptidase_S1_PA_chymotrypsin"/>
</dbReference>
<accession>B4R6Z8</accession>
<dbReference type="PROSITE" id="PS50240">
    <property type="entry name" value="TRYPSIN_DOM"/>
    <property type="match status" value="1"/>
</dbReference>
<dbReference type="SMR" id="B4R6Z8"/>
<protein>
    <submittedName>
        <fullName evidence="16">GD15634</fullName>
    </submittedName>
</protein>
<dbReference type="PROSITE" id="PS00134">
    <property type="entry name" value="TRYPSIN_HIS"/>
    <property type="match status" value="1"/>
</dbReference>
<feature type="transmembrane region" description="Helical" evidence="13">
    <location>
        <begin position="165"/>
        <end position="187"/>
    </location>
</feature>
<dbReference type="GO" id="GO:0004252">
    <property type="term" value="F:serine-type endopeptidase activity"/>
    <property type="evidence" value="ECO:0007669"/>
    <property type="project" value="InterPro"/>
</dbReference>
<dbReference type="PANTHER" id="PTHR24252">
    <property type="entry name" value="ACROSIN-RELATED"/>
    <property type="match status" value="1"/>
</dbReference>
<dbReference type="CDD" id="cd00637">
    <property type="entry name" value="7tm_classA_rhodopsin-like"/>
    <property type="match status" value="1"/>
</dbReference>
<dbReference type="GO" id="GO:0006508">
    <property type="term" value="P:proteolysis"/>
    <property type="evidence" value="ECO:0007669"/>
    <property type="project" value="UniProtKB-KW"/>
</dbReference>
<evidence type="ECO:0000256" key="10">
    <source>
        <dbReference type="ARBA" id="ARBA00023136"/>
    </source>
</evidence>
<dbReference type="InterPro" id="IPR018114">
    <property type="entry name" value="TRYPSIN_HIS"/>
</dbReference>
<keyword evidence="5 12" id="KW-0645">Protease</keyword>
<keyword evidence="6 13" id="KW-0812">Transmembrane</keyword>
<keyword evidence="11" id="KW-1015">Disulfide bond</keyword>
<dbReference type="PROSITE" id="PS00135">
    <property type="entry name" value="TRYPSIN_SER"/>
    <property type="match status" value="1"/>
</dbReference>
<evidence type="ECO:0000256" key="2">
    <source>
        <dbReference type="ARBA" id="ARBA00004613"/>
    </source>
</evidence>
<reference evidence="16 17" key="1">
    <citation type="journal article" date="2007" name="Nature">
        <title>Evolution of genes and genomes on the Drosophila phylogeny.</title>
        <authorList>
            <consortium name="Drosophila 12 Genomes Consortium"/>
            <person name="Clark A.G."/>
            <person name="Eisen M.B."/>
            <person name="Smith D.R."/>
            <person name="Bergman C.M."/>
            <person name="Oliver B."/>
            <person name="Markow T.A."/>
            <person name="Kaufman T.C."/>
            <person name="Kellis M."/>
            <person name="Gelbart W."/>
            <person name="Iyer V.N."/>
            <person name="Pollard D.A."/>
            <person name="Sackton T.B."/>
            <person name="Larracuente A.M."/>
            <person name="Singh N.D."/>
            <person name="Abad J.P."/>
            <person name="Abt D.N."/>
            <person name="Adryan B."/>
            <person name="Aguade M."/>
            <person name="Akashi H."/>
            <person name="Anderson W.W."/>
            <person name="Aquadro C.F."/>
            <person name="Ardell D.H."/>
            <person name="Arguello R."/>
            <person name="Artieri C.G."/>
            <person name="Barbash D.A."/>
            <person name="Barker D."/>
            <person name="Barsanti P."/>
            <person name="Batterham P."/>
            <person name="Batzoglou S."/>
            <person name="Begun D."/>
            <person name="Bhutkar A."/>
            <person name="Blanco E."/>
            <person name="Bosak S.A."/>
            <person name="Bradley R.K."/>
            <person name="Brand A.D."/>
            <person name="Brent M.R."/>
            <person name="Brooks A.N."/>
            <person name="Brown R.H."/>
            <person name="Butlin R.K."/>
            <person name="Caggese C."/>
            <person name="Calvi B.R."/>
            <person name="Bernardo de Carvalho A."/>
            <person name="Caspi A."/>
            <person name="Castrezana S."/>
            <person name="Celniker S.E."/>
            <person name="Chang J.L."/>
            <person name="Chapple C."/>
            <person name="Chatterji S."/>
            <person name="Chinwalla A."/>
            <person name="Civetta A."/>
            <person name="Clifton S.W."/>
            <person name="Comeron J.M."/>
            <person name="Costello J.C."/>
            <person name="Coyne J.A."/>
            <person name="Daub J."/>
            <person name="David R.G."/>
            <person name="Delcher A.L."/>
            <person name="Delehaunty K."/>
            <person name="Do C.B."/>
            <person name="Ebling H."/>
            <person name="Edwards K."/>
            <person name="Eickbush T."/>
            <person name="Evans J.D."/>
            <person name="Filipski A."/>
            <person name="Findeiss S."/>
            <person name="Freyhult E."/>
            <person name="Fulton L."/>
            <person name="Fulton R."/>
            <person name="Garcia A.C."/>
            <person name="Gardiner A."/>
            <person name="Garfield D.A."/>
            <person name="Garvin B.E."/>
            <person name="Gibson G."/>
            <person name="Gilbert D."/>
            <person name="Gnerre S."/>
            <person name="Godfrey J."/>
            <person name="Good R."/>
            <person name="Gotea V."/>
            <person name="Gravely B."/>
            <person name="Greenberg A.J."/>
            <person name="Griffiths-Jones S."/>
            <person name="Gross S."/>
            <person name="Guigo R."/>
            <person name="Gustafson E.A."/>
            <person name="Haerty W."/>
            <person name="Hahn M.W."/>
            <person name="Halligan D.L."/>
            <person name="Halpern A.L."/>
            <person name="Halter G.M."/>
            <person name="Han M.V."/>
            <person name="Heger A."/>
            <person name="Hillier L."/>
            <person name="Hinrichs A.S."/>
            <person name="Holmes I."/>
            <person name="Hoskins R.A."/>
            <person name="Hubisz M.J."/>
            <person name="Hultmark D."/>
            <person name="Huntley M.A."/>
            <person name="Jaffe D.B."/>
            <person name="Jagadeeshan S."/>
            <person name="Jeck W.R."/>
            <person name="Johnson J."/>
            <person name="Jones C.D."/>
            <person name="Jordan W.C."/>
            <person name="Karpen G.H."/>
            <person name="Kataoka E."/>
            <person name="Keightley P.D."/>
            <person name="Kheradpour P."/>
            <person name="Kirkness E.F."/>
            <person name="Koerich L.B."/>
            <person name="Kristiansen K."/>
            <person name="Kudrna D."/>
            <person name="Kulathinal R.J."/>
            <person name="Kumar S."/>
            <person name="Kwok R."/>
            <person name="Lander E."/>
            <person name="Langley C.H."/>
            <person name="Lapoint R."/>
            <person name="Lazzaro B.P."/>
            <person name="Lee S.J."/>
            <person name="Levesque L."/>
            <person name="Li R."/>
            <person name="Lin C.F."/>
            <person name="Lin M.F."/>
            <person name="Lindblad-Toh K."/>
            <person name="Llopart A."/>
            <person name="Long M."/>
            <person name="Low L."/>
            <person name="Lozovsky E."/>
            <person name="Lu J."/>
            <person name="Luo M."/>
            <person name="Machado C.A."/>
            <person name="Makalowski W."/>
            <person name="Marzo M."/>
            <person name="Matsuda M."/>
            <person name="Matzkin L."/>
            <person name="McAllister B."/>
            <person name="McBride C.S."/>
            <person name="McKernan B."/>
            <person name="McKernan K."/>
            <person name="Mendez-Lago M."/>
            <person name="Minx P."/>
            <person name="Mollenhauer M.U."/>
            <person name="Montooth K."/>
            <person name="Mount S.M."/>
            <person name="Mu X."/>
            <person name="Myers E."/>
            <person name="Negre B."/>
            <person name="Newfeld S."/>
            <person name="Nielsen R."/>
            <person name="Noor M.A."/>
            <person name="O'Grady P."/>
            <person name="Pachter L."/>
            <person name="Papaceit M."/>
            <person name="Parisi M.J."/>
            <person name="Parisi M."/>
            <person name="Parts L."/>
            <person name="Pedersen J.S."/>
            <person name="Pesole G."/>
            <person name="Phillippy A.M."/>
            <person name="Ponting C.P."/>
            <person name="Pop M."/>
            <person name="Porcelli D."/>
            <person name="Powell J.R."/>
            <person name="Prohaska S."/>
            <person name="Pruitt K."/>
            <person name="Puig M."/>
            <person name="Quesneville H."/>
            <person name="Ram K.R."/>
            <person name="Rand D."/>
            <person name="Rasmussen M.D."/>
            <person name="Reed L.K."/>
            <person name="Reenan R."/>
            <person name="Reily A."/>
            <person name="Remington K.A."/>
            <person name="Rieger T.T."/>
            <person name="Ritchie M.G."/>
            <person name="Robin C."/>
            <person name="Rogers Y.H."/>
            <person name="Rohde C."/>
            <person name="Rozas J."/>
            <person name="Rubenfield M.J."/>
            <person name="Ruiz A."/>
            <person name="Russo S."/>
            <person name="Salzberg S.L."/>
            <person name="Sanchez-Gracia A."/>
            <person name="Saranga D.J."/>
            <person name="Sato H."/>
            <person name="Schaeffer S.W."/>
            <person name="Schatz M.C."/>
            <person name="Schlenke T."/>
            <person name="Schwartz R."/>
            <person name="Segarra C."/>
            <person name="Singh R.S."/>
            <person name="Sirot L."/>
            <person name="Sirota M."/>
            <person name="Sisneros N.B."/>
            <person name="Smith C.D."/>
            <person name="Smith T.F."/>
            <person name="Spieth J."/>
            <person name="Stage D.E."/>
            <person name="Stark A."/>
            <person name="Stephan W."/>
            <person name="Strausberg R.L."/>
            <person name="Strempel S."/>
            <person name="Sturgill D."/>
            <person name="Sutton G."/>
            <person name="Sutton G.G."/>
            <person name="Tao W."/>
            <person name="Teichmann S."/>
            <person name="Tobari Y.N."/>
            <person name="Tomimura Y."/>
            <person name="Tsolas J.M."/>
            <person name="Valente V.L."/>
            <person name="Venter E."/>
            <person name="Venter J.C."/>
            <person name="Vicario S."/>
            <person name="Vieira F.G."/>
            <person name="Vilella A.J."/>
            <person name="Villasante A."/>
            <person name="Walenz B."/>
            <person name="Wang J."/>
            <person name="Wasserman M."/>
            <person name="Watts T."/>
            <person name="Wilson D."/>
            <person name="Wilson R.K."/>
            <person name="Wing R.A."/>
            <person name="Wolfner M.F."/>
            <person name="Wong A."/>
            <person name="Wong G.K."/>
            <person name="Wu C.I."/>
            <person name="Wu G."/>
            <person name="Yamamoto D."/>
            <person name="Yang H.P."/>
            <person name="Yang S.P."/>
            <person name="Yorke J.A."/>
            <person name="Yoshida K."/>
            <person name="Zdobnov E."/>
            <person name="Zhang P."/>
            <person name="Zhang Y."/>
            <person name="Zimin A.V."/>
            <person name="Baldwin J."/>
            <person name="Abdouelleil A."/>
            <person name="Abdulkadir J."/>
            <person name="Abebe A."/>
            <person name="Abera B."/>
            <person name="Abreu J."/>
            <person name="Acer S.C."/>
            <person name="Aftuck L."/>
            <person name="Alexander A."/>
            <person name="An P."/>
            <person name="Anderson E."/>
            <person name="Anderson S."/>
            <person name="Arachi H."/>
            <person name="Azer M."/>
            <person name="Bachantsang P."/>
            <person name="Barry A."/>
            <person name="Bayul T."/>
            <person name="Berlin A."/>
            <person name="Bessette D."/>
            <person name="Bloom T."/>
            <person name="Blye J."/>
            <person name="Boguslavskiy L."/>
            <person name="Bonnet C."/>
            <person name="Boukhgalter B."/>
            <person name="Bourzgui I."/>
            <person name="Brown A."/>
            <person name="Cahill P."/>
            <person name="Channer S."/>
            <person name="Cheshatsang Y."/>
            <person name="Chuda L."/>
            <person name="Citroen M."/>
            <person name="Collymore A."/>
            <person name="Cooke P."/>
            <person name="Costello M."/>
            <person name="D'Aco K."/>
            <person name="Daza R."/>
            <person name="De Haan G."/>
            <person name="DeGray S."/>
            <person name="DeMaso C."/>
            <person name="Dhargay N."/>
            <person name="Dooley K."/>
            <person name="Dooley E."/>
            <person name="Doricent M."/>
            <person name="Dorje P."/>
            <person name="Dorjee K."/>
            <person name="Dupes A."/>
            <person name="Elong R."/>
            <person name="Falk J."/>
            <person name="Farina A."/>
            <person name="Faro S."/>
            <person name="Ferguson D."/>
            <person name="Fisher S."/>
            <person name="Foley C.D."/>
            <person name="Franke A."/>
            <person name="Friedrich D."/>
            <person name="Gadbois L."/>
            <person name="Gearin G."/>
            <person name="Gearin C.R."/>
            <person name="Giannoukos G."/>
            <person name="Goode T."/>
            <person name="Graham J."/>
            <person name="Grandbois E."/>
            <person name="Grewal S."/>
            <person name="Gyaltsen K."/>
            <person name="Hafez N."/>
            <person name="Hagos B."/>
            <person name="Hall J."/>
            <person name="Henson C."/>
            <person name="Hollinger A."/>
            <person name="Honan T."/>
            <person name="Huard M.D."/>
            <person name="Hughes L."/>
            <person name="Hurhula B."/>
            <person name="Husby M.E."/>
            <person name="Kamat A."/>
            <person name="Kanga B."/>
            <person name="Kashin S."/>
            <person name="Khazanovich D."/>
            <person name="Kisner P."/>
            <person name="Lance K."/>
            <person name="Lara M."/>
            <person name="Lee W."/>
            <person name="Lennon N."/>
            <person name="Letendre F."/>
            <person name="LeVine R."/>
            <person name="Lipovsky A."/>
            <person name="Liu X."/>
            <person name="Liu J."/>
            <person name="Liu S."/>
            <person name="Lokyitsang T."/>
            <person name="Lokyitsang Y."/>
            <person name="Lubonja R."/>
            <person name="Lui A."/>
            <person name="MacDonald P."/>
            <person name="Magnisalis V."/>
            <person name="Maru K."/>
            <person name="Matthews C."/>
            <person name="McCusker W."/>
            <person name="McDonough S."/>
            <person name="Mehta T."/>
            <person name="Meldrim J."/>
            <person name="Meneus L."/>
            <person name="Mihai O."/>
            <person name="Mihalev A."/>
            <person name="Mihova T."/>
            <person name="Mittelman R."/>
            <person name="Mlenga V."/>
            <person name="Montmayeur A."/>
            <person name="Mulrain L."/>
            <person name="Navidi A."/>
            <person name="Naylor J."/>
            <person name="Negash T."/>
            <person name="Nguyen T."/>
            <person name="Nguyen N."/>
            <person name="Nicol R."/>
            <person name="Norbu C."/>
            <person name="Norbu N."/>
            <person name="Novod N."/>
            <person name="O'Neill B."/>
            <person name="Osman S."/>
            <person name="Markiewicz E."/>
            <person name="Oyono O.L."/>
            <person name="Patti C."/>
            <person name="Phunkhang P."/>
            <person name="Pierre F."/>
            <person name="Priest M."/>
            <person name="Raghuraman S."/>
            <person name="Rege F."/>
            <person name="Reyes R."/>
            <person name="Rise C."/>
            <person name="Rogov P."/>
            <person name="Ross K."/>
            <person name="Ryan E."/>
            <person name="Settipalli S."/>
            <person name="Shea T."/>
            <person name="Sherpa N."/>
            <person name="Shi L."/>
            <person name="Shih D."/>
            <person name="Sparrow T."/>
            <person name="Spaulding J."/>
            <person name="Stalker J."/>
            <person name="Stange-Thomann N."/>
            <person name="Stavropoulos S."/>
            <person name="Stone C."/>
            <person name="Strader C."/>
            <person name="Tesfaye S."/>
            <person name="Thomson T."/>
            <person name="Thoulutsang Y."/>
            <person name="Thoulutsang D."/>
            <person name="Topham K."/>
            <person name="Topping I."/>
            <person name="Tsamla T."/>
            <person name="Vassiliev H."/>
            <person name="Vo A."/>
            <person name="Wangchuk T."/>
            <person name="Wangdi T."/>
            <person name="Weiand M."/>
            <person name="Wilkinson J."/>
            <person name="Wilson A."/>
            <person name="Yadav S."/>
            <person name="Young G."/>
            <person name="Yu Q."/>
            <person name="Zembek L."/>
            <person name="Zhong D."/>
            <person name="Zimmer A."/>
            <person name="Zwirko Z."/>
            <person name="Jaffe D.B."/>
            <person name="Alvarez P."/>
            <person name="Brockman W."/>
            <person name="Butler J."/>
            <person name="Chin C."/>
            <person name="Gnerre S."/>
            <person name="Grabherr M."/>
            <person name="Kleber M."/>
            <person name="Mauceli E."/>
            <person name="MacCallum I."/>
        </authorList>
    </citation>
    <scope>NUCLEOTIDE SEQUENCE [LARGE SCALE GENOMIC DNA]</scope>
    <source>
        <strain evidence="17">white501</strain>
    </source>
</reference>
<keyword evidence="4" id="KW-0964">Secreted</keyword>
<dbReference type="Pfam" id="PF00089">
    <property type="entry name" value="Trypsin"/>
    <property type="match status" value="1"/>
</dbReference>
<dbReference type="InterPro" id="IPR009003">
    <property type="entry name" value="Peptidase_S1_PA"/>
</dbReference>
<dbReference type="InterPro" id="IPR001254">
    <property type="entry name" value="Trypsin_dom"/>
</dbReference>
<dbReference type="InterPro" id="IPR033116">
    <property type="entry name" value="TRYPSIN_SER"/>
</dbReference>
<dbReference type="InterPro" id="IPR001314">
    <property type="entry name" value="Peptidase_S1A"/>
</dbReference>
<dbReference type="FunFam" id="2.40.10.10:FF:000015">
    <property type="entry name" value="Atrial natriuretic peptide-converting enzyme"/>
    <property type="match status" value="1"/>
</dbReference>
<comment type="subcellular location">
    <subcellularLocation>
        <location evidence="1">Membrane</location>
    </subcellularLocation>
    <subcellularLocation>
        <location evidence="2">Secreted</location>
    </subcellularLocation>
</comment>
<dbReference type="GO" id="GO:0050832">
    <property type="term" value="P:defense response to fungus"/>
    <property type="evidence" value="ECO:0007669"/>
    <property type="project" value="UniProtKB-ARBA"/>
</dbReference>
<dbReference type="OrthoDB" id="6357057at2759"/>
<dbReference type="MEROPS" id="S01.421"/>
<dbReference type="EMBL" id="CM000366">
    <property type="protein sequence ID" value="EDX18294.1"/>
    <property type="molecule type" value="Genomic_DNA"/>
</dbReference>
<evidence type="ECO:0000256" key="6">
    <source>
        <dbReference type="ARBA" id="ARBA00022692"/>
    </source>
</evidence>
<dbReference type="PROSITE" id="PS50262">
    <property type="entry name" value="G_PROTEIN_RECEP_F1_2"/>
    <property type="match status" value="1"/>
</dbReference>
<feature type="domain" description="Peptidase S1" evidence="14">
    <location>
        <begin position="267"/>
        <end position="514"/>
    </location>
</feature>
<organism evidence="16 17">
    <name type="scientific">Drosophila simulans</name>
    <name type="common">Fruit fly</name>
    <dbReference type="NCBI Taxonomy" id="7240"/>
    <lineage>
        <taxon>Eukaryota</taxon>
        <taxon>Metazoa</taxon>
        <taxon>Ecdysozoa</taxon>
        <taxon>Arthropoda</taxon>
        <taxon>Hexapoda</taxon>
        <taxon>Insecta</taxon>
        <taxon>Pterygota</taxon>
        <taxon>Neoptera</taxon>
        <taxon>Endopterygota</taxon>
        <taxon>Diptera</taxon>
        <taxon>Brachycera</taxon>
        <taxon>Muscomorpha</taxon>
        <taxon>Ephydroidea</taxon>
        <taxon>Drosophilidae</taxon>
        <taxon>Drosophila</taxon>
        <taxon>Sophophora</taxon>
    </lineage>
</organism>
<evidence type="ECO:0000256" key="7">
    <source>
        <dbReference type="ARBA" id="ARBA00022801"/>
    </source>
</evidence>
<dbReference type="GO" id="GO:0004930">
    <property type="term" value="F:G protein-coupled receptor activity"/>
    <property type="evidence" value="ECO:0007669"/>
    <property type="project" value="InterPro"/>
</dbReference>
<proteinExistence type="inferred from homology"/>
<dbReference type="Proteomes" id="UP000000304">
    <property type="component" value="Chromosome X"/>
</dbReference>
<dbReference type="GO" id="GO:0005576">
    <property type="term" value="C:extracellular region"/>
    <property type="evidence" value="ECO:0007669"/>
    <property type="project" value="UniProtKB-SubCell"/>
</dbReference>
<dbReference type="GO" id="GO:0016020">
    <property type="term" value="C:membrane"/>
    <property type="evidence" value="ECO:0007669"/>
    <property type="project" value="UniProtKB-SubCell"/>
</dbReference>
<evidence type="ECO:0000256" key="1">
    <source>
        <dbReference type="ARBA" id="ARBA00004370"/>
    </source>
</evidence>
<dbReference type="InterPro" id="IPR017452">
    <property type="entry name" value="GPCR_Rhodpsn_7TM"/>
</dbReference>
<feature type="domain" description="G-protein coupled receptors family 1 profile" evidence="15">
    <location>
        <begin position="115"/>
        <end position="205"/>
    </location>
</feature>
<evidence type="ECO:0000259" key="14">
    <source>
        <dbReference type="PROSITE" id="PS50240"/>
    </source>
</evidence>
<evidence type="ECO:0000256" key="3">
    <source>
        <dbReference type="ARBA" id="ARBA00010663"/>
    </source>
</evidence>
<evidence type="ECO:0000259" key="15">
    <source>
        <dbReference type="PROSITE" id="PS50262"/>
    </source>
</evidence>
<sequence length="519" mass="55640">MSPAEQLRLVGVSDAYQLAASSGGAAGGGGGGGGGGGVGGYGGGASGGDAGGGGEKMKDVPDKYVTALSHFLDWHSNGTVDMERLSGPILKSSIKSVYWLFLIQYAALALLGVVLNVIIVVYIMYHRLYKDVTHAFIINLALCHFVQCALVLPVSLMVMLIQNWIFGQFLCFFLPMLQDIPLHVAMISHILIAWDRMRWLNDPLKGRLPGFVCCCAPWLTGMVIALPYPATTPNPNPGRVDLPEKERPAVAACEKIRSGGKPLTVHILDGERVDKGVYPHMAAIAYNSFGSATFRCGGSLIASRFVLTAAHCVNSDDSTPSFVRLGALNIENPEPGYQDINVIDVQIHPNYSGSSKYYDIAILQLAEDAKESDVIRPACLYTDRTDPPANSKYFVAGWGVMNVTNRAVSKILLRAALDLVPADECNASFAEQPSANRTLRRGVIASQLCAADKNQKKDACQGDSGGPLILEIDDVDGIYSIVGVISSGFGCATKTPGLYTRVSSFLDYIEGIVWPANRF</sequence>
<dbReference type="Bgee" id="FBgn0187297">
    <property type="expression patterns" value="Expressed in adult organism and 3 other cell types or tissues"/>
</dbReference>
<dbReference type="Pfam" id="PF00001">
    <property type="entry name" value="7tm_1"/>
    <property type="match status" value="1"/>
</dbReference>
<dbReference type="SUPFAM" id="SSF50494">
    <property type="entry name" value="Trypsin-like serine proteases"/>
    <property type="match status" value="1"/>
</dbReference>
<dbReference type="AlphaFoldDB" id="B4R6Z8"/>
<feature type="transmembrane region" description="Helical" evidence="13">
    <location>
        <begin position="97"/>
        <end position="124"/>
    </location>
</feature>
<dbReference type="PRINTS" id="PR00722">
    <property type="entry name" value="CHYMOTRYPSIN"/>
</dbReference>
<feature type="transmembrane region" description="Helical" evidence="13">
    <location>
        <begin position="136"/>
        <end position="159"/>
    </location>
</feature>
<evidence type="ECO:0000256" key="5">
    <source>
        <dbReference type="ARBA" id="ARBA00022670"/>
    </source>
</evidence>
<name>B4R6Z8_DROSI</name>
<dbReference type="InterPro" id="IPR000276">
    <property type="entry name" value="GPCR_Rhodpsn"/>
</dbReference>
<dbReference type="PhylomeDB" id="B4R6Z8"/>
<dbReference type="Gene3D" id="2.40.10.10">
    <property type="entry name" value="Trypsin-like serine proteases"/>
    <property type="match status" value="1"/>
</dbReference>
<keyword evidence="17" id="KW-1185">Reference proteome</keyword>
<evidence type="ECO:0000256" key="12">
    <source>
        <dbReference type="RuleBase" id="RU363034"/>
    </source>
</evidence>
<dbReference type="Gene3D" id="1.20.1070.10">
    <property type="entry name" value="Rhodopsin 7-helix transmembrane proteins"/>
    <property type="match status" value="1"/>
</dbReference>
<evidence type="ECO:0000256" key="11">
    <source>
        <dbReference type="ARBA" id="ARBA00023157"/>
    </source>
</evidence>
<dbReference type="SMART" id="SM00020">
    <property type="entry name" value="Tryp_SPc"/>
    <property type="match status" value="1"/>
</dbReference>
<keyword evidence="10 13" id="KW-0472">Membrane</keyword>
<evidence type="ECO:0000256" key="4">
    <source>
        <dbReference type="ARBA" id="ARBA00022525"/>
    </source>
</evidence>
<dbReference type="STRING" id="7240.B4R6Z8"/>
<dbReference type="SUPFAM" id="SSF81321">
    <property type="entry name" value="Family A G protein-coupled receptor-like"/>
    <property type="match status" value="1"/>
</dbReference>